<dbReference type="AlphaFoldDB" id="A0A9N9EE15"/>
<name>A0A9N9EE15_9GLOM</name>
<accession>A0A9N9EE15</accession>
<keyword evidence="2" id="KW-1185">Reference proteome</keyword>
<reference evidence="1" key="1">
    <citation type="submission" date="2021-06" db="EMBL/GenBank/DDBJ databases">
        <authorList>
            <person name="Kallberg Y."/>
            <person name="Tangrot J."/>
            <person name="Rosling A."/>
        </authorList>
    </citation>
    <scope>NUCLEOTIDE SEQUENCE</scope>
    <source>
        <strain evidence="1">IN212</strain>
    </source>
</reference>
<evidence type="ECO:0000313" key="2">
    <source>
        <dbReference type="Proteomes" id="UP000789396"/>
    </source>
</evidence>
<comment type="caution">
    <text evidence="1">The sequence shown here is derived from an EMBL/GenBank/DDBJ whole genome shotgun (WGS) entry which is preliminary data.</text>
</comment>
<feature type="non-terminal residue" evidence="1">
    <location>
        <position position="1"/>
    </location>
</feature>
<evidence type="ECO:0000313" key="1">
    <source>
        <dbReference type="EMBL" id="CAG8670281.1"/>
    </source>
</evidence>
<sequence length="81" mass="9995">QITKSLEIIKTDYSKINDHLNEPLFYMIPLYNWVCDKLHIFLRVTDRLWELMLLDLDREQVKETIWQTRILDKMKRLKIAF</sequence>
<gene>
    <name evidence="1" type="ORF">RFULGI_LOCUS9198</name>
</gene>
<protein>
    <submittedName>
        <fullName evidence="1">14673_t:CDS:1</fullName>
    </submittedName>
</protein>
<dbReference type="Proteomes" id="UP000789396">
    <property type="component" value="Unassembled WGS sequence"/>
</dbReference>
<dbReference type="OrthoDB" id="2441165at2759"/>
<proteinExistence type="predicted"/>
<dbReference type="EMBL" id="CAJVPZ010016023">
    <property type="protein sequence ID" value="CAG8670281.1"/>
    <property type="molecule type" value="Genomic_DNA"/>
</dbReference>
<organism evidence="1 2">
    <name type="scientific">Racocetra fulgida</name>
    <dbReference type="NCBI Taxonomy" id="60492"/>
    <lineage>
        <taxon>Eukaryota</taxon>
        <taxon>Fungi</taxon>
        <taxon>Fungi incertae sedis</taxon>
        <taxon>Mucoromycota</taxon>
        <taxon>Glomeromycotina</taxon>
        <taxon>Glomeromycetes</taxon>
        <taxon>Diversisporales</taxon>
        <taxon>Gigasporaceae</taxon>
        <taxon>Racocetra</taxon>
    </lineage>
</organism>